<dbReference type="PANTHER" id="PTHR43172">
    <property type="entry name" value="ADENYLOSUCCINATE LYASE"/>
    <property type="match status" value="1"/>
</dbReference>
<evidence type="ECO:0000259" key="13">
    <source>
        <dbReference type="SMART" id="SM00998"/>
    </source>
</evidence>
<name>A0A3P9BFA8_9CICH</name>
<dbReference type="PANTHER" id="PTHR43172:SF1">
    <property type="entry name" value="ADENYLOSUCCINATE LYASE"/>
    <property type="match status" value="1"/>
</dbReference>
<accession>A0A3P9BFA8</accession>
<dbReference type="Gene3D" id="1.20.200.10">
    <property type="entry name" value="Fumarase/aspartase (Central domain)"/>
    <property type="match status" value="2"/>
</dbReference>
<keyword evidence="10" id="KW-0456">Lyase</keyword>
<dbReference type="FunFam" id="1.10.40.30:FF:000005">
    <property type="entry name" value="Adenylosuccinate lyase"/>
    <property type="match status" value="1"/>
</dbReference>
<evidence type="ECO:0000256" key="5">
    <source>
        <dbReference type="ARBA" id="ARBA00008273"/>
    </source>
</evidence>
<reference evidence="14 15" key="1">
    <citation type="journal article" date="2014" name="Nature">
        <title>The genomic substrate for adaptive radiation in African cichlid fish.</title>
        <authorList>
            <person name="Brawand D."/>
            <person name="Wagner C.E."/>
            <person name="Li Y.I."/>
            <person name="Malinsky M."/>
            <person name="Keller I."/>
            <person name="Fan S."/>
            <person name="Simakov O."/>
            <person name="Ng A.Y."/>
            <person name="Lim Z.W."/>
            <person name="Bezault E."/>
            <person name="Turner-Maier J."/>
            <person name="Johnson J."/>
            <person name="Alcazar R."/>
            <person name="Noh H.J."/>
            <person name="Russell P."/>
            <person name="Aken B."/>
            <person name="Alfoldi J."/>
            <person name="Amemiya C."/>
            <person name="Azzouzi N."/>
            <person name="Baroiller J.F."/>
            <person name="Barloy-Hubler F."/>
            <person name="Berlin A."/>
            <person name="Bloomquist R."/>
            <person name="Carleton K.L."/>
            <person name="Conte M.A."/>
            <person name="D'Cotta H."/>
            <person name="Eshel O."/>
            <person name="Gaffney L."/>
            <person name="Galibert F."/>
            <person name="Gante H.F."/>
            <person name="Gnerre S."/>
            <person name="Greuter L."/>
            <person name="Guyon R."/>
            <person name="Haddad N.S."/>
            <person name="Haerty W."/>
            <person name="Harris R.M."/>
            <person name="Hofmann H.A."/>
            <person name="Hourlier T."/>
            <person name="Hulata G."/>
            <person name="Jaffe D.B."/>
            <person name="Lara M."/>
            <person name="Lee A.P."/>
            <person name="MacCallum I."/>
            <person name="Mwaiko S."/>
            <person name="Nikaido M."/>
            <person name="Nishihara H."/>
            <person name="Ozouf-Costaz C."/>
            <person name="Penman D.J."/>
            <person name="Przybylski D."/>
            <person name="Rakotomanga M."/>
            <person name="Renn S.C.P."/>
            <person name="Ribeiro F.J."/>
            <person name="Ron M."/>
            <person name="Salzburger W."/>
            <person name="Sanchez-Pulido L."/>
            <person name="Santos M.E."/>
            <person name="Searle S."/>
            <person name="Sharpe T."/>
            <person name="Swofford R."/>
            <person name="Tan F.J."/>
            <person name="Williams L."/>
            <person name="Young S."/>
            <person name="Yin S."/>
            <person name="Okada N."/>
            <person name="Kocher T.D."/>
            <person name="Miska E.A."/>
            <person name="Lander E.S."/>
            <person name="Venkatesh B."/>
            <person name="Fernald R.D."/>
            <person name="Meyer A."/>
            <person name="Ponting C.P."/>
            <person name="Streelman J.T."/>
            <person name="Lindblad-Toh K."/>
            <person name="Seehausen O."/>
            <person name="Di Palma F."/>
        </authorList>
    </citation>
    <scope>NUCLEOTIDE SEQUENCE</scope>
</reference>
<evidence type="ECO:0000256" key="10">
    <source>
        <dbReference type="ARBA" id="ARBA00023239"/>
    </source>
</evidence>
<comment type="catalytic activity">
    <reaction evidence="1">
        <text>(2S)-2-[5-amino-1-(5-phospho-beta-D-ribosyl)imidazole-4-carboxamido]succinate = 5-amino-1-(5-phospho-beta-D-ribosyl)imidazole-4-carboxamide + fumarate</text>
        <dbReference type="Rhea" id="RHEA:23920"/>
        <dbReference type="ChEBI" id="CHEBI:29806"/>
        <dbReference type="ChEBI" id="CHEBI:58443"/>
        <dbReference type="ChEBI" id="CHEBI:58475"/>
        <dbReference type="EC" id="4.3.2.2"/>
    </reaction>
</comment>
<proteinExistence type="inferred from homology"/>
<comment type="catalytic activity">
    <reaction evidence="12">
        <text>N(6)-(1,2-dicarboxyethyl)-AMP = fumarate + AMP</text>
        <dbReference type="Rhea" id="RHEA:16853"/>
        <dbReference type="ChEBI" id="CHEBI:29806"/>
        <dbReference type="ChEBI" id="CHEBI:57567"/>
        <dbReference type="ChEBI" id="CHEBI:456215"/>
        <dbReference type="EC" id="4.3.2.2"/>
    </reaction>
</comment>
<protein>
    <recommendedName>
        <fullName evidence="8">Adenylosuccinate lyase</fullName>
        <ecNumber evidence="7">4.3.2.2</ecNumber>
    </recommendedName>
    <alternativeName>
        <fullName evidence="11">Adenylosuccinase</fullName>
    </alternativeName>
</protein>
<evidence type="ECO:0000256" key="7">
    <source>
        <dbReference type="ARBA" id="ARBA00012339"/>
    </source>
</evidence>
<dbReference type="GO" id="GO:0070626">
    <property type="term" value="F:(S)-2-(5-amino-1-(5-phospho-D-ribosyl)imidazole-4-carboxamido) succinate lyase (fumarate-forming) activity"/>
    <property type="evidence" value="ECO:0007669"/>
    <property type="project" value="TreeGrafter"/>
</dbReference>
<evidence type="ECO:0000256" key="9">
    <source>
        <dbReference type="ARBA" id="ARBA00022755"/>
    </source>
</evidence>
<sequence length="442" mass="49840">MAGAEEMNRYRSPLVSRYASKEMSYNFSEKKFTTWRKLWIFLAKAEKALGLPITDAQIAEMESHAEDIDFAMAAEEERKLRHDVMAHVHTFAHCCPTAAPIIHLGATSCYVGDNTLARVIDRLANFAEEYADLPTLGFTHFQPAQLTTVGKRACLWLQDLVMDVRNLERARDDLRSRGVKGTTGTQASFLQLFKGDHDKVEELDKMVTEMEQFETLICTDICLLANLKEIEEPFEKEQIGSSAMPYKRNPMRAERCCSLARHLIALMADPLQTASVQWLERTLDDSANRRISLPESFLTADIILSTLQNITEGLVVYPKVIERHIRNELPFMATENIIMAIVKAGGNRQECHEKIRVLSQEAAAVVKLEGGDNDLLARIQRDPYFAPILGQLDALLDPKTFIGRAPQQVSKFLAEEVRPLLEPYKSNMNVKVDLVVSTVTGK</sequence>
<dbReference type="SMART" id="SM00998">
    <property type="entry name" value="ADSL_C"/>
    <property type="match status" value="1"/>
</dbReference>
<dbReference type="Pfam" id="PF00206">
    <property type="entry name" value="Lyase_1"/>
    <property type="match status" value="1"/>
</dbReference>
<comment type="subunit">
    <text evidence="6">Homotetramer. Residues from neighboring subunits contribute catalytic and substrate-binding residues to each active site.</text>
</comment>
<dbReference type="Proteomes" id="UP000265160">
    <property type="component" value="LG4"/>
</dbReference>
<dbReference type="Gene3D" id="1.10.275.60">
    <property type="match status" value="1"/>
</dbReference>
<keyword evidence="9" id="KW-0658">Purine biosynthesis</keyword>
<dbReference type="AlphaFoldDB" id="A0A3P9BFA8"/>
<evidence type="ECO:0000256" key="4">
    <source>
        <dbReference type="ARBA" id="ARBA00004734"/>
    </source>
</evidence>
<evidence type="ECO:0000256" key="12">
    <source>
        <dbReference type="ARBA" id="ARBA00047513"/>
    </source>
</evidence>
<dbReference type="GeneTree" id="ENSGT00950000183122"/>
<dbReference type="PRINTS" id="PR00149">
    <property type="entry name" value="FUMRATELYASE"/>
</dbReference>
<dbReference type="SUPFAM" id="SSF48557">
    <property type="entry name" value="L-aspartase-like"/>
    <property type="match status" value="1"/>
</dbReference>
<evidence type="ECO:0000256" key="8">
    <source>
        <dbReference type="ARBA" id="ARBA00017058"/>
    </source>
</evidence>
<dbReference type="CDD" id="cd03302">
    <property type="entry name" value="Adenylsuccinate_lyase_2"/>
    <property type="match status" value="1"/>
</dbReference>
<dbReference type="Ensembl" id="ENSMZET00005008935.1">
    <property type="protein sequence ID" value="ENSMZEP00005008595.1"/>
    <property type="gene ID" value="ENSMZEG00005006522.1"/>
</dbReference>
<dbReference type="FunFam" id="1.20.200.10:FF:000010">
    <property type="entry name" value="Adenylosuccinate lyase"/>
    <property type="match status" value="1"/>
</dbReference>
<comment type="function">
    <text evidence="2">Catalyzes two non-sequential steps in de novo AMP synthesis: converts (S)-2-(5-amino-1-(5-phospho-D-ribosyl)imidazole-4-carboxamido)succinate (SAICAR) to fumarate plus 5-amino-1-(5-phospho-D-ribosyl)imidazole-4-carboxamide, and thereby also contributes to de novo IMP synthesis, and converts succinyladenosine monophosphate (SAMP) to AMP and fumarate.</text>
</comment>
<dbReference type="GO" id="GO:0044208">
    <property type="term" value="P:'de novo' AMP biosynthetic process"/>
    <property type="evidence" value="ECO:0007669"/>
    <property type="project" value="TreeGrafter"/>
</dbReference>
<dbReference type="InterPro" id="IPR019468">
    <property type="entry name" value="AdenyloSucc_lyase_C"/>
</dbReference>
<evidence type="ECO:0000313" key="14">
    <source>
        <dbReference type="Ensembl" id="ENSMZEP00005008595.1"/>
    </source>
</evidence>
<dbReference type="InterPro" id="IPR008948">
    <property type="entry name" value="L-Aspartase-like"/>
</dbReference>
<reference evidence="14" key="2">
    <citation type="submission" date="2025-08" db="UniProtKB">
        <authorList>
            <consortium name="Ensembl"/>
        </authorList>
    </citation>
    <scope>IDENTIFICATION</scope>
</reference>
<evidence type="ECO:0000256" key="11">
    <source>
        <dbReference type="ARBA" id="ARBA00030717"/>
    </source>
</evidence>
<dbReference type="EC" id="4.3.2.2" evidence="7"/>
<dbReference type="Gene3D" id="1.10.40.30">
    <property type="entry name" value="Fumarase/aspartase (C-terminal domain)"/>
    <property type="match status" value="1"/>
</dbReference>
<reference evidence="14" key="3">
    <citation type="submission" date="2025-09" db="UniProtKB">
        <authorList>
            <consortium name="Ensembl"/>
        </authorList>
    </citation>
    <scope>IDENTIFICATION</scope>
</reference>
<comment type="pathway">
    <text evidence="3">Purine metabolism; IMP biosynthesis via de novo pathway; 5-amino-1-(5-phospho-D-ribosyl)imidazole-4-carboxamide from 5-amino-1-(5-phospho-D-ribosyl)imidazole-4-carboxylate: step 2/2.</text>
</comment>
<comment type="pathway">
    <text evidence="4">Purine metabolism; AMP biosynthesis via de novo pathway; AMP from IMP: step 2/2.</text>
</comment>
<evidence type="ECO:0000256" key="6">
    <source>
        <dbReference type="ARBA" id="ARBA00011668"/>
    </source>
</evidence>
<dbReference type="GO" id="GO:0005829">
    <property type="term" value="C:cytosol"/>
    <property type="evidence" value="ECO:0007669"/>
    <property type="project" value="TreeGrafter"/>
</dbReference>
<evidence type="ECO:0000256" key="3">
    <source>
        <dbReference type="ARBA" id="ARBA00004706"/>
    </source>
</evidence>
<dbReference type="Pfam" id="PF10397">
    <property type="entry name" value="ADSL_C"/>
    <property type="match status" value="1"/>
</dbReference>
<organism evidence="14 15">
    <name type="scientific">Maylandia zebra</name>
    <name type="common">zebra mbuna</name>
    <dbReference type="NCBI Taxonomy" id="106582"/>
    <lineage>
        <taxon>Eukaryota</taxon>
        <taxon>Metazoa</taxon>
        <taxon>Chordata</taxon>
        <taxon>Craniata</taxon>
        <taxon>Vertebrata</taxon>
        <taxon>Euteleostomi</taxon>
        <taxon>Actinopterygii</taxon>
        <taxon>Neopterygii</taxon>
        <taxon>Teleostei</taxon>
        <taxon>Neoteleostei</taxon>
        <taxon>Acanthomorphata</taxon>
        <taxon>Ovalentaria</taxon>
        <taxon>Cichlomorphae</taxon>
        <taxon>Cichliformes</taxon>
        <taxon>Cichlidae</taxon>
        <taxon>African cichlids</taxon>
        <taxon>Pseudocrenilabrinae</taxon>
        <taxon>Haplochromini</taxon>
        <taxon>Maylandia</taxon>
        <taxon>Maylandia zebra complex</taxon>
    </lineage>
</organism>
<evidence type="ECO:0000256" key="1">
    <source>
        <dbReference type="ARBA" id="ARBA00000598"/>
    </source>
</evidence>
<comment type="similarity">
    <text evidence="5">Belongs to the lyase 1 family. Adenylosuccinate lyase subfamily.</text>
</comment>
<evidence type="ECO:0000313" key="15">
    <source>
        <dbReference type="Proteomes" id="UP000265160"/>
    </source>
</evidence>
<feature type="domain" description="Adenylosuccinate lyase C-terminal" evidence="13">
    <location>
        <begin position="329"/>
        <end position="413"/>
    </location>
</feature>
<dbReference type="InterPro" id="IPR022761">
    <property type="entry name" value="Fumarate_lyase_N"/>
</dbReference>
<dbReference type="FunFam" id="1.10.275.60:FF:000001">
    <property type="entry name" value="Adenylosuccinate lyase"/>
    <property type="match status" value="1"/>
</dbReference>
<dbReference type="GO" id="GO:0004018">
    <property type="term" value="F:N6-(1,2-dicarboxyethyl)AMP AMP-lyase (fumarate-forming) activity"/>
    <property type="evidence" value="ECO:0007669"/>
    <property type="project" value="TreeGrafter"/>
</dbReference>
<dbReference type="InterPro" id="IPR020557">
    <property type="entry name" value="Fumarate_lyase_CS"/>
</dbReference>
<evidence type="ECO:0000256" key="2">
    <source>
        <dbReference type="ARBA" id="ARBA00002971"/>
    </source>
</evidence>
<dbReference type="PROSITE" id="PS00163">
    <property type="entry name" value="FUMARATE_LYASES"/>
    <property type="match status" value="1"/>
</dbReference>
<keyword evidence="15" id="KW-1185">Reference proteome</keyword>
<dbReference type="STRING" id="106582.ENSMZEP00005008595"/>
<dbReference type="InterPro" id="IPR000362">
    <property type="entry name" value="Fumarate_lyase_fam"/>
</dbReference>